<feature type="compositionally biased region" description="Polar residues" evidence="1">
    <location>
        <begin position="222"/>
        <end position="233"/>
    </location>
</feature>
<dbReference type="EMBL" id="ML220118">
    <property type="protein sequence ID" value="TGZ81737.1"/>
    <property type="molecule type" value="Genomic_DNA"/>
</dbReference>
<dbReference type="AlphaFoldDB" id="A0A4S2MYI3"/>
<keyword evidence="2" id="KW-0472">Membrane</keyword>
<feature type="region of interest" description="Disordered" evidence="1">
    <location>
        <begin position="97"/>
        <end position="155"/>
    </location>
</feature>
<evidence type="ECO:0000256" key="2">
    <source>
        <dbReference type="SAM" id="Phobius"/>
    </source>
</evidence>
<name>A0A4S2MYI3_9PEZI</name>
<feature type="compositionally biased region" description="Basic and acidic residues" evidence="1">
    <location>
        <begin position="97"/>
        <end position="112"/>
    </location>
</feature>
<proteinExistence type="predicted"/>
<keyword evidence="4" id="KW-1185">Reference proteome</keyword>
<accession>A0A4S2MYI3</accession>
<keyword evidence="2" id="KW-0812">Transmembrane</keyword>
<evidence type="ECO:0000313" key="4">
    <source>
        <dbReference type="Proteomes" id="UP000298138"/>
    </source>
</evidence>
<dbReference type="InParanoid" id="A0A4S2MYI3"/>
<evidence type="ECO:0000313" key="3">
    <source>
        <dbReference type="EMBL" id="TGZ81737.1"/>
    </source>
</evidence>
<protein>
    <submittedName>
        <fullName evidence="3">Uncharacterized protein</fullName>
    </submittedName>
</protein>
<feature type="compositionally biased region" description="Polar residues" evidence="1">
    <location>
        <begin position="113"/>
        <end position="124"/>
    </location>
</feature>
<evidence type="ECO:0000256" key="1">
    <source>
        <dbReference type="SAM" id="MobiDB-lite"/>
    </source>
</evidence>
<dbReference type="Proteomes" id="UP000298138">
    <property type="component" value="Unassembled WGS sequence"/>
</dbReference>
<feature type="region of interest" description="Disordered" evidence="1">
    <location>
        <begin position="186"/>
        <end position="235"/>
    </location>
</feature>
<keyword evidence="2" id="KW-1133">Transmembrane helix</keyword>
<feature type="transmembrane region" description="Helical" evidence="2">
    <location>
        <begin position="36"/>
        <end position="57"/>
    </location>
</feature>
<feature type="compositionally biased region" description="Low complexity" evidence="1">
    <location>
        <begin position="138"/>
        <end position="155"/>
    </location>
</feature>
<sequence length="308" mass="33394">MPFVFLPVFLILLILVVFLATSLSPSASFKSLLLLLYELGVLSCVLAISVVVVVFGIKSSGYGREIGKEEVKAMIGVFHEKRAELGSKETELVEMAEVRGEKTTDPSAHVEETSVTETPPVQNNSDEEEENDTPNSPTESVSSSTETESVFGGETVVGECLIDTVQVAKMETDMHDAQDHDDSVIREGEWDGADPNGNHDAISPNAEACRQQPQQPSPTSPDNTPLSPTQSRQLGRADLNLTVAAKRNNGQGSRRQPITFNSEVSGNMIDIPPVGKERDPRTGLYRGSVKRRAAIIDQTGEMCLRKGN</sequence>
<reference evidence="3 4" key="1">
    <citation type="submission" date="2019-04" db="EMBL/GenBank/DDBJ databases">
        <title>Comparative genomics and transcriptomics to analyze fruiting body development in filamentous ascomycetes.</title>
        <authorList>
            <consortium name="DOE Joint Genome Institute"/>
            <person name="Lutkenhaus R."/>
            <person name="Traeger S."/>
            <person name="Breuer J."/>
            <person name="Kuo A."/>
            <person name="Lipzen A."/>
            <person name="Pangilinan J."/>
            <person name="Dilworth D."/>
            <person name="Sandor L."/>
            <person name="Poggeler S."/>
            <person name="Barry K."/>
            <person name="Grigoriev I.V."/>
            <person name="Nowrousian M."/>
        </authorList>
    </citation>
    <scope>NUCLEOTIDE SEQUENCE [LARGE SCALE GENOMIC DNA]</scope>
    <source>
        <strain evidence="3 4">CBS 389.68</strain>
    </source>
</reference>
<organism evidence="3 4">
    <name type="scientific">Ascodesmis nigricans</name>
    <dbReference type="NCBI Taxonomy" id="341454"/>
    <lineage>
        <taxon>Eukaryota</taxon>
        <taxon>Fungi</taxon>
        <taxon>Dikarya</taxon>
        <taxon>Ascomycota</taxon>
        <taxon>Pezizomycotina</taxon>
        <taxon>Pezizomycetes</taxon>
        <taxon>Pezizales</taxon>
        <taxon>Ascodesmidaceae</taxon>
        <taxon>Ascodesmis</taxon>
    </lineage>
</organism>
<gene>
    <name evidence="3" type="ORF">EX30DRAFT_340607</name>
</gene>